<organism evidence="2 3">
    <name type="scientific">Vibrio phage 1.245.O._10N.261.54.C7</name>
    <dbReference type="NCBI Taxonomy" id="1881236"/>
    <lineage>
        <taxon>Viruses</taxon>
        <taxon>Duplodnaviria</taxon>
        <taxon>Heunggongvirae</taxon>
        <taxon>Uroviricota</taxon>
        <taxon>Caudoviricetes</taxon>
        <taxon>Schitoviridae</taxon>
        <taxon>Pariacacavirus</taxon>
        <taxon>Pariacacavirus 1245O</taxon>
    </lineage>
</organism>
<evidence type="ECO:0000256" key="1">
    <source>
        <dbReference type="SAM" id="Phobius"/>
    </source>
</evidence>
<keyword evidence="3" id="KW-1185">Reference proteome</keyword>
<sequence>MNVLPIIVLAVSSMILGCAITMFVVSESLEMTSERVNYTTHQECVITEKVNCTKELTWVYVREEGE</sequence>
<dbReference type="Proteomes" id="UP000272163">
    <property type="component" value="Segment"/>
</dbReference>
<evidence type="ECO:0000313" key="2">
    <source>
        <dbReference type="EMBL" id="AUR97985.1"/>
    </source>
</evidence>
<evidence type="ECO:0000313" key="3">
    <source>
        <dbReference type="Proteomes" id="UP000272163"/>
    </source>
</evidence>
<keyword evidence="1" id="KW-1133">Transmembrane helix</keyword>
<gene>
    <name evidence="2" type="ORF">NVP1245O_72</name>
</gene>
<dbReference type="EMBL" id="MG592610">
    <property type="protein sequence ID" value="AUR97985.1"/>
    <property type="molecule type" value="Genomic_DNA"/>
</dbReference>
<keyword evidence="1" id="KW-0812">Transmembrane</keyword>
<proteinExistence type="predicted"/>
<feature type="transmembrane region" description="Helical" evidence="1">
    <location>
        <begin position="6"/>
        <end position="25"/>
    </location>
</feature>
<protein>
    <submittedName>
        <fullName evidence="2">TMhelix containing protein</fullName>
    </submittedName>
</protein>
<name>A0A2I7RWF9_9CAUD</name>
<accession>A0A2I7RWF9</accession>
<keyword evidence="1" id="KW-0472">Membrane</keyword>
<reference evidence="2 3" key="1">
    <citation type="submission" date="2017-11" db="EMBL/GenBank/DDBJ databases">
        <title>A major lineage of nontailed dsDNA viruses as unrecognized killers of marine bacteria.</title>
        <authorList>
            <person name="Kauffman K.M."/>
            <person name="Hussain F.A."/>
            <person name="Yang J."/>
            <person name="Arevalo P."/>
            <person name="Brown J.M."/>
            <person name="Chang W.K."/>
            <person name="VanInsberghe D."/>
            <person name="Elsherbini J."/>
            <person name="Cutler M.B."/>
            <person name="Kelly L."/>
            <person name="Polz M.F."/>
        </authorList>
    </citation>
    <scope>NUCLEOTIDE SEQUENCE [LARGE SCALE GENOMIC DNA]</scope>
</reference>